<evidence type="ECO:0000259" key="4">
    <source>
        <dbReference type="Pfam" id="PF06441"/>
    </source>
</evidence>
<sequence>MISTPFTVNIDRKEIDYLHQRLDLTRWPDEIPNSQWEYGIPLNWVKEMVSYWRHEFDWRKVESKINSYPNFKMTIDGLEIHYVHVRGNGHNPMPILISHGWPSTFYEMLDLIPYLTNPERYGGNPEDSFDVVIPSIPGHGFSDIPGSSGFEDRQAADILVKLMHGLGYNKFAAHGYDLGASILGLLCLDYPEHVIGYHTTSPGNPSPYIAKDAALSEAEQKYLDCCKQWYNEEGGYAHILGTKPQTLAYSLHDSPVGLAAFILEKWHLWTGPQSVNLEHHVSKESLLANVSLYWFTQTMNASNRFYFEGKHTKWPDEHDISQVPLGVALTATQAHERPPREYVERMFPNLMSWEELNTGGHFVAAEQPRLLAEKIRTFFSKLRQMGDYNYDTQHVNTHS</sequence>
<protein>
    <submittedName>
        <fullName evidence="5">Epoxide hydrolase</fullName>
    </submittedName>
</protein>
<dbReference type="InterPro" id="IPR010497">
    <property type="entry name" value="Epoxide_hydro_N"/>
</dbReference>
<accession>A0ABR9B135</accession>
<dbReference type="InterPro" id="IPR029058">
    <property type="entry name" value="AB_hydrolase_fold"/>
</dbReference>
<evidence type="ECO:0000256" key="2">
    <source>
        <dbReference type="ARBA" id="ARBA00022797"/>
    </source>
</evidence>
<dbReference type="Pfam" id="PF06441">
    <property type="entry name" value="EHN"/>
    <property type="match status" value="1"/>
</dbReference>
<evidence type="ECO:0000256" key="1">
    <source>
        <dbReference type="ARBA" id="ARBA00010088"/>
    </source>
</evidence>
<keyword evidence="6" id="KW-1185">Reference proteome</keyword>
<dbReference type="InterPro" id="IPR016292">
    <property type="entry name" value="Epoxide_hydrolase"/>
</dbReference>
<dbReference type="PANTHER" id="PTHR21661">
    <property type="entry name" value="EPOXIDE HYDROLASE 1-RELATED"/>
    <property type="match status" value="1"/>
</dbReference>
<dbReference type="PIRSF" id="PIRSF001112">
    <property type="entry name" value="Epoxide_hydrolase"/>
    <property type="match status" value="1"/>
</dbReference>
<dbReference type="SUPFAM" id="SSF53474">
    <property type="entry name" value="alpha/beta-Hydrolases"/>
    <property type="match status" value="1"/>
</dbReference>
<dbReference type="GO" id="GO:0016787">
    <property type="term" value="F:hydrolase activity"/>
    <property type="evidence" value="ECO:0007669"/>
    <property type="project" value="UniProtKB-KW"/>
</dbReference>
<dbReference type="PRINTS" id="PR00412">
    <property type="entry name" value="EPOXHYDRLASE"/>
</dbReference>
<keyword evidence="2" id="KW-0058">Aromatic hydrocarbons catabolism</keyword>
<name>A0ABR9B135_9BACL</name>
<feature type="domain" description="Epoxide hydrolase N-terminal" evidence="4">
    <location>
        <begin position="4"/>
        <end position="108"/>
    </location>
</feature>
<evidence type="ECO:0000313" key="5">
    <source>
        <dbReference type="EMBL" id="MBD8499609.1"/>
    </source>
</evidence>
<dbReference type="InterPro" id="IPR000639">
    <property type="entry name" value="Epox_hydrolase-like"/>
</dbReference>
<comment type="similarity">
    <text evidence="1">Belongs to the peptidase S33 family.</text>
</comment>
<keyword evidence="3 5" id="KW-0378">Hydrolase</keyword>
<comment type="caution">
    <text evidence="5">The sequence shown here is derived from an EMBL/GenBank/DDBJ whole genome shotgun (WGS) entry which is preliminary data.</text>
</comment>
<dbReference type="EMBL" id="JACYTN010000013">
    <property type="protein sequence ID" value="MBD8499609.1"/>
    <property type="molecule type" value="Genomic_DNA"/>
</dbReference>
<gene>
    <name evidence="5" type="ORF">IFO66_15035</name>
</gene>
<dbReference type="Proteomes" id="UP000634529">
    <property type="component" value="Unassembled WGS sequence"/>
</dbReference>
<evidence type="ECO:0000313" key="6">
    <source>
        <dbReference type="Proteomes" id="UP000634529"/>
    </source>
</evidence>
<reference evidence="5 6" key="1">
    <citation type="submission" date="2020-09" db="EMBL/GenBank/DDBJ databases">
        <title>Paenibacillus sp. CAU 1523 isolated from sand of Haeundae Beach.</title>
        <authorList>
            <person name="Kim W."/>
        </authorList>
    </citation>
    <scope>NUCLEOTIDE SEQUENCE [LARGE SCALE GENOMIC DNA]</scope>
    <source>
        <strain evidence="5 6">CAU 1523</strain>
    </source>
</reference>
<dbReference type="Gene3D" id="3.40.50.1820">
    <property type="entry name" value="alpha/beta hydrolase"/>
    <property type="match status" value="1"/>
</dbReference>
<dbReference type="RefSeq" id="WP_192025948.1">
    <property type="nucleotide sequence ID" value="NZ_JACYTN010000013.1"/>
</dbReference>
<dbReference type="PANTHER" id="PTHR21661:SF35">
    <property type="entry name" value="EPOXIDE HYDROLASE"/>
    <property type="match status" value="1"/>
</dbReference>
<organism evidence="5 6">
    <name type="scientific">Paenibacillus arenosi</name>
    <dbReference type="NCBI Taxonomy" id="2774142"/>
    <lineage>
        <taxon>Bacteria</taxon>
        <taxon>Bacillati</taxon>
        <taxon>Bacillota</taxon>
        <taxon>Bacilli</taxon>
        <taxon>Bacillales</taxon>
        <taxon>Paenibacillaceae</taxon>
        <taxon>Paenibacillus</taxon>
    </lineage>
</organism>
<proteinExistence type="inferred from homology"/>
<evidence type="ECO:0000256" key="3">
    <source>
        <dbReference type="ARBA" id="ARBA00022801"/>
    </source>
</evidence>